<accession>A0A6J5GXA9</accession>
<organism evidence="1 2">
    <name type="scientific">Paraburkholderia fynbosensis</name>
    <dbReference type="NCBI Taxonomy" id="1200993"/>
    <lineage>
        <taxon>Bacteria</taxon>
        <taxon>Pseudomonadati</taxon>
        <taxon>Pseudomonadota</taxon>
        <taxon>Betaproteobacteria</taxon>
        <taxon>Burkholderiales</taxon>
        <taxon>Burkholderiaceae</taxon>
        <taxon>Paraburkholderia</taxon>
    </lineage>
</organism>
<reference evidence="1 2" key="1">
    <citation type="submission" date="2020-04" db="EMBL/GenBank/DDBJ databases">
        <authorList>
            <person name="De Canck E."/>
        </authorList>
    </citation>
    <scope>NUCLEOTIDE SEQUENCE [LARGE SCALE GENOMIC DNA]</scope>
    <source>
        <strain evidence="1 2">LMG 27177</strain>
    </source>
</reference>
<proteinExistence type="predicted"/>
<sequence>MMHLLSFLTHSPINHANLSWADERCRGFNIPPSGIDDFVDQVVPHLQ</sequence>
<name>A0A6J5GXA9_9BURK</name>
<dbReference type="AlphaFoldDB" id="A0A6J5GXA9"/>
<keyword evidence="2" id="KW-1185">Reference proteome</keyword>
<protein>
    <submittedName>
        <fullName evidence="1">Uncharacterized protein</fullName>
    </submittedName>
</protein>
<evidence type="ECO:0000313" key="1">
    <source>
        <dbReference type="EMBL" id="CAB3806975.1"/>
    </source>
</evidence>
<dbReference type="EMBL" id="CADIKI010000024">
    <property type="protein sequence ID" value="CAB3806975.1"/>
    <property type="molecule type" value="Genomic_DNA"/>
</dbReference>
<evidence type="ECO:0000313" key="2">
    <source>
        <dbReference type="Proteomes" id="UP000494252"/>
    </source>
</evidence>
<dbReference type="Proteomes" id="UP000494252">
    <property type="component" value="Unassembled WGS sequence"/>
</dbReference>
<gene>
    <name evidence="1" type="ORF">LMG27177_06204</name>
</gene>